<gene>
    <name evidence="2" type="ORF">Tci_925840</name>
</gene>
<name>A0A699XAM4_TANCI</name>
<feature type="non-terminal residue" evidence="2">
    <location>
        <position position="79"/>
    </location>
</feature>
<sequence length="79" mass="8316">IPADGQLRDPFQLHWLSLAGRALPPEPSGSGVVFSGLPVGHLQLGENRLAGRQTRPSPSALGGYRVDAGRHGPDDVRAI</sequence>
<proteinExistence type="predicted"/>
<dbReference type="EMBL" id="BKCJ011799499">
    <property type="protein sequence ID" value="GFD53871.1"/>
    <property type="molecule type" value="Genomic_DNA"/>
</dbReference>
<comment type="caution">
    <text evidence="2">The sequence shown here is derived from an EMBL/GenBank/DDBJ whole genome shotgun (WGS) entry which is preliminary data.</text>
</comment>
<dbReference type="AlphaFoldDB" id="A0A699XAM4"/>
<feature type="compositionally biased region" description="Basic and acidic residues" evidence="1">
    <location>
        <begin position="67"/>
        <end position="79"/>
    </location>
</feature>
<feature type="non-terminal residue" evidence="2">
    <location>
        <position position="1"/>
    </location>
</feature>
<evidence type="ECO:0000313" key="2">
    <source>
        <dbReference type="EMBL" id="GFD53871.1"/>
    </source>
</evidence>
<evidence type="ECO:0000256" key="1">
    <source>
        <dbReference type="SAM" id="MobiDB-lite"/>
    </source>
</evidence>
<feature type="region of interest" description="Disordered" evidence="1">
    <location>
        <begin position="48"/>
        <end position="79"/>
    </location>
</feature>
<organism evidence="2">
    <name type="scientific">Tanacetum cinerariifolium</name>
    <name type="common">Dalmatian daisy</name>
    <name type="synonym">Chrysanthemum cinerariifolium</name>
    <dbReference type="NCBI Taxonomy" id="118510"/>
    <lineage>
        <taxon>Eukaryota</taxon>
        <taxon>Viridiplantae</taxon>
        <taxon>Streptophyta</taxon>
        <taxon>Embryophyta</taxon>
        <taxon>Tracheophyta</taxon>
        <taxon>Spermatophyta</taxon>
        <taxon>Magnoliopsida</taxon>
        <taxon>eudicotyledons</taxon>
        <taxon>Gunneridae</taxon>
        <taxon>Pentapetalae</taxon>
        <taxon>asterids</taxon>
        <taxon>campanulids</taxon>
        <taxon>Asterales</taxon>
        <taxon>Asteraceae</taxon>
        <taxon>Asteroideae</taxon>
        <taxon>Anthemideae</taxon>
        <taxon>Anthemidinae</taxon>
        <taxon>Tanacetum</taxon>
    </lineage>
</organism>
<reference evidence="2" key="1">
    <citation type="journal article" date="2019" name="Sci. Rep.">
        <title>Draft genome of Tanacetum cinerariifolium, the natural source of mosquito coil.</title>
        <authorList>
            <person name="Yamashiro T."/>
            <person name="Shiraishi A."/>
            <person name="Satake H."/>
            <person name="Nakayama K."/>
        </authorList>
    </citation>
    <scope>NUCLEOTIDE SEQUENCE</scope>
</reference>
<protein>
    <submittedName>
        <fullName evidence="2">Uncharacterized protein</fullName>
    </submittedName>
</protein>
<accession>A0A699XAM4</accession>